<evidence type="ECO:0000256" key="1">
    <source>
        <dbReference type="SAM" id="MobiDB-lite"/>
    </source>
</evidence>
<gene>
    <name evidence="2" type="ORF">GCM10009544_59220</name>
</gene>
<dbReference type="EMBL" id="BAAAHB010000116">
    <property type="protein sequence ID" value="GAA0490445.1"/>
    <property type="molecule type" value="Genomic_DNA"/>
</dbReference>
<feature type="compositionally biased region" description="Basic and acidic residues" evidence="1">
    <location>
        <begin position="34"/>
        <end position="51"/>
    </location>
</feature>
<dbReference type="RefSeq" id="WP_344096658.1">
    <property type="nucleotide sequence ID" value="NZ_BAAAHB010000116.1"/>
</dbReference>
<feature type="region of interest" description="Disordered" evidence="1">
    <location>
        <begin position="1"/>
        <end position="51"/>
    </location>
</feature>
<reference evidence="2 3" key="1">
    <citation type="journal article" date="2019" name="Int. J. Syst. Evol. Microbiol.">
        <title>The Global Catalogue of Microorganisms (GCM) 10K type strain sequencing project: providing services to taxonomists for standard genome sequencing and annotation.</title>
        <authorList>
            <consortium name="The Broad Institute Genomics Platform"/>
            <consortium name="The Broad Institute Genome Sequencing Center for Infectious Disease"/>
            <person name="Wu L."/>
            <person name="Ma J."/>
        </authorList>
    </citation>
    <scope>NUCLEOTIDE SEQUENCE [LARGE SCALE GENOMIC DNA]</scope>
    <source>
        <strain evidence="2 3">JCM 10649</strain>
    </source>
</reference>
<evidence type="ECO:0000313" key="3">
    <source>
        <dbReference type="Proteomes" id="UP001499895"/>
    </source>
</evidence>
<keyword evidence="3" id="KW-1185">Reference proteome</keyword>
<feature type="compositionally biased region" description="Basic and acidic residues" evidence="1">
    <location>
        <begin position="7"/>
        <end position="23"/>
    </location>
</feature>
<protein>
    <submittedName>
        <fullName evidence="2">Uncharacterized protein</fullName>
    </submittedName>
</protein>
<comment type="caution">
    <text evidence="2">The sequence shown here is derived from an EMBL/GenBank/DDBJ whole genome shotgun (WGS) entry which is preliminary data.</text>
</comment>
<name>A0ABN1B5J9_9ACTN</name>
<dbReference type="Proteomes" id="UP001499895">
    <property type="component" value="Unassembled WGS sequence"/>
</dbReference>
<accession>A0ABN1B5J9</accession>
<organism evidence="2 3">
    <name type="scientific">Streptomyces stramineus</name>
    <dbReference type="NCBI Taxonomy" id="173861"/>
    <lineage>
        <taxon>Bacteria</taxon>
        <taxon>Bacillati</taxon>
        <taxon>Actinomycetota</taxon>
        <taxon>Actinomycetes</taxon>
        <taxon>Kitasatosporales</taxon>
        <taxon>Streptomycetaceae</taxon>
        <taxon>Streptomyces</taxon>
    </lineage>
</organism>
<sequence length="51" mass="5498">MEQLKGQGDRAPGRGEVLEETARARRAVQGEGPEGAKEEADPESHIIRGID</sequence>
<evidence type="ECO:0000313" key="2">
    <source>
        <dbReference type="EMBL" id="GAA0490445.1"/>
    </source>
</evidence>
<proteinExistence type="predicted"/>